<dbReference type="InterPro" id="IPR023198">
    <property type="entry name" value="PGP-like_dom2"/>
</dbReference>
<comment type="caution">
    <text evidence="1">The sequence shown here is derived from an EMBL/GenBank/DDBJ whole genome shotgun (WGS) entry which is preliminary data.</text>
</comment>
<dbReference type="PANTHER" id="PTHR18901:SF38">
    <property type="entry name" value="PSEUDOURIDINE-5'-PHOSPHATASE"/>
    <property type="match status" value="1"/>
</dbReference>
<evidence type="ECO:0000313" key="1">
    <source>
        <dbReference type="EMBL" id="PVU92133.1"/>
    </source>
</evidence>
<dbReference type="InterPro" id="IPR006439">
    <property type="entry name" value="HAD-SF_hydro_IA"/>
</dbReference>
<protein>
    <submittedName>
        <fullName evidence="1">Uncharacterized protein</fullName>
    </submittedName>
</protein>
<dbReference type="Pfam" id="PF00702">
    <property type="entry name" value="Hydrolase"/>
    <property type="match status" value="1"/>
</dbReference>
<organism evidence="1 2">
    <name type="scientific">Furculomyces boomerangus</name>
    <dbReference type="NCBI Taxonomy" id="61424"/>
    <lineage>
        <taxon>Eukaryota</taxon>
        <taxon>Fungi</taxon>
        <taxon>Fungi incertae sedis</taxon>
        <taxon>Zoopagomycota</taxon>
        <taxon>Kickxellomycotina</taxon>
        <taxon>Harpellomycetes</taxon>
        <taxon>Harpellales</taxon>
        <taxon>Harpellaceae</taxon>
        <taxon>Furculomyces</taxon>
    </lineage>
</organism>
<gene>
    <name evidence="1" type="ORF">BB559_003836</name>
</gene>
<name>A0A2T9YIH8_9FUNG</name>
<dbReference type="InterPro" id="IPR036412">
    <property type="entry name" value="HAD-like_sf"/>
</dbReference>
<dbReference type="Proteomes" id="UP000245699">
    <property type="component" value="Unassembled WGS sequence"/>
</dbReference>
<dbReference type="EMBL" id="MBFT01000383">
    <property type="protein sequence ID" value="PVU92133.1"/>
    <property type="molecule type" value="Genomic_DNA"/>
</dbReference>
<dbReference type="SFLD" id="SFLDG01135">
    <property type="entry name" value="C1.5.6:_HAD__Beta-PGM__Phospha"/>
    <property type="match status" value="1"/>
</dbReference>
<accession>A0A2T9YIH8</accession>
<dbReference type="GO" id="GO:0016791">
    <property type="term" value="F:phosphatase activity"/>
    <property type="evidence" value="ECO:0007669"/>
    <property type="project" value="TreeGrafter"/>
</dbReference>
<dbReference type="Gene3D" id="1.10.150.240">
    <property type="entry name" value="Putative phosphatase, domain 2"/>
    <property type="match status" value="1"/>
</dbReference>
<sequence length="231" mass="26142">MKTKAVIFDVDGTLLDTEILYTKAIDKVLEEFGKNLTRETKLKMMGRDSTSATQILLNDTGIDISIVEFNRRVDILKDEIFKEAELIDGAEKLIRHLHKNKVPMSIATSSFRKFFQVKITKHVELFSLFGEHVTCGDDPEVKRLKPHPDIYLVAKEKLDIPMLSCSECLVFEDAHNGVKSGVSAEMKVVWIPDDRFCTAVDIPDDCHGAHKVLKSLTEFSPEEFGLPPYDD</sequence>
<keyword evidence="2" id="KW-1185">Reference proteome</keyword>
<reference evidence="1 2" key="1">
    <citation type="journal article" date="2018" name="MBio">
        <title>Comparative Genomics Reveals the Core Gene Toolbox for the Fungus-Insect Symbiosis.</title>
        <authorList>
            <person name="Wang Y."/>
            <person name="Stata M."/>
            <person name="Wang W."/>
            <person name="Stajich J.E."/>
            <person name="White M.M."/>
            <person name="Moncalvo J.M."/>
        </authorList>
    </citation>
    <scope>NUCLEOTIDE SEQUENCE [LARGE SCALE GENOMIC DNA]</scope>
    <source>
        <strain evidence="1 2">AUS-77-4</strain>
    </source>
</reference>
<dbReference type="SFLD" id="SFLDS00003">
    <property type="entry name" value="Haloacid_Dehalogenase"/>
    <property type="match status" value="1"/>
</dbReference>
<dbReference type="NCBIfam" id="TIGR01509">
    <property type="entry name" value="HAD-SF-IA-v3"/>
    <property type="match status" value="1"/>
</dbReference>
<dbReference type="AlphaFoldDB" id="A0A2T9YIH8"/>
<dbReference type="STRING" id="61424.A0A2T9YIH8"/>
<proteinExistence type="predicted"/>
<dbReference type="OrthoDB" id="40579at2759"/>
<dbReference type="FunFam" id="3.40.50.1000:FF:000055">
    <property type="entry name" value="Haloacid dehalogenase-like hydrolase family protein"/>
    <property type="match status" value="1"/>
</dbReference>
<dbReference type="SFLD" id="SFLDG01129">
    <property type="entry name" value="C1.5:_HAD__Beta-PGM__Phosphata"/>
    <property type="match status" value="1"/>
</dbReference>
<dbReference type="InterPro" id="IPR023214">
    <property type="entry name" value="HAD_sf"/>
</dbReference>
<dbReference type="Gene3D" id="3.40.50.1000">
    <property type="entry name" value="HAD superfamily/HAD-like"/>
    <property type="match status" value="1"/>
</dbReference>
<dbReference type="PANTHER" id="PTHR18901">
    <property type="entry name" value="2-DEOXYGLUCOSE-6-PHOSPHATE PHOSPHATASE 2"/>
    <property type="match status" value="1"/>
</dbReference>
<dbReference type="SUPFAM" id="SSF56784">
    <property type="entry name" value="HAD-like"/>
    <property type="match status" value="1"/>
</dbReference>
<evidence type="ECO:0000313" key="2">
    <source>
        <dbReference type="Proteomes" id="UP000245699"/>
    </source>
</evidence>